<evidence type="ECO:0000313" key="2">
    <source>
        <dbReference type="EMBL" id="RHN66701.1"/>
    </source>
</evidence>
<dbReference type="EnsemblPlants" id="KEH33356">
    <property type="protein sequence ID" value="KEH33356"/>
    <property type="gene ID" value="MTR_3g436330"/>
</dbReference>
<reference evidence="1 4" key="1">
    <citation type="journal article" date="2011" name="Nature">
        <title>The Medicago genome provides insight into the evolution of rhizobial symbioses.</title>
        <authorList>
            <person name="Young N.D."/>
            <person name="Debelle F."/>
            <person name="Oldroyd G.E."/>
            <person name="Geurts R."/>
            <person name="Cannon S.B."/>
            <person name="Udvardi M.K."/>
            <person name="Benedito V.A."/>
            <person name="Mayer K.F."/>
            <person name="Gouzy J."/>
            <person name="Schoof H."/>
            <person name="Van de Peer Y."/>
            <person name="Proost S."/>
            <person name="Cook D.R."/>
            <person name="Meyers B.C."/>
            <person name="Spannagl M."/>
            <person name="Cheung F."/>
            <person name="De Mita S."/>
            <person name="Krishnakumar V."/>
            <person name="Gundlach H."/>
            <person name="Zhou S."/>
            <person name="Mudge J."/>
            <person name="Bharti A.K."/>
            <person name="Murray J.D."/>
            <person name="Naoumkina M.A."/>
            <person name="Rosen B."/>
            <person name="Silverstein K.A."/>
            <person name="Tang H."/>
            <person name="Rombauts S."/>
            <person name="Zhao P.X."/>
            <person name="Zhou P."/>
            <person name="Barbe V."/>
            <person name="Bardou P."/>
            <person name="Bechner M."/>
            <person name="Bellec A."/>
            <person name="Berger A."/>
            <person name="Berges H."/>
            <person name="Bidwell S."/>
            <person name="Bisseling T."/>
            <person name="Choisne N."/>
            <person name="Couloux A."/>
            <person name="Denny R."/>
            <person name="Deshpande S."/>
            <person name="Dai X."/>
            <person name="Doyle J.J."/>
            <person name="Dudez A.M."/>
            <person name="Farmer A.D."/>
            <person name="Fouteau S."/>
            <person name="Franken C."/>
            <person name="Gibelin C."/>
            <person name="Gish J."/>
            <person name="Goldstein S."/>
            <person name="Gonzalez A.J."/>
            <person name="Green P.J."/>
            <person name="Hallab A."/>
            <person name="Hartog M."/>
            <person name="Hua A."/>
            <person name="Humphray S.J."/>
            <person name="Jeong D.H."/>
            <person name="Jing Y."/>
            <person name="Jocker A."/>
            <person name="Kenton S.M."/>
            <person name="Kim D.J."/>
            <person name="Klee K."/>
            <person name="Lai H."/>
            <person name="Lang C."/>
            <person name="Lin S."/>
            <person name="Macmil S.L."/>
            <person name="Magdelenat G."/>
            <person name="Matthews L."/>
            <person name="McCorrison J."/>
            <person name="Monaghan E.L."/>
            <person name="Mun J.H."/>
            <person name="Najar F.Z."/>
            <person name="Nicholson C."/>
            <person name="Noirot C."/>
            <person name="O'Bleness M."/>
            <person name="Paule C.R."/>
            <person name="Poulain J."/>
            <person name="Prion F."/>
            <person name="Qin B."/>
            <person name="Qu C."/>
            <person name="Retzel E.F."/>
            <person name="Riddle C."/>
            <person name="Sallet E."/>
            <person name="Samain S."/>
            <person name="Samson N."/>
            <person name="Sanders I."/>
            <person name="Saurat O."/>
            <person name="Scarpelli C."/>
            <person name="Schiex T."/>
            <person name="Segurens B."/>
            <person name="Severin A.J."/>
            <person name="Sherrier D.J."/>
            <person name="Shi R."/>
            <person name="Sims S."/>
            <person name="Singer S.R."/>
            <person name="Sinharoy S."/>
            <person name="Sterck L."/>
            <person name="Viollet A."/>
            <person name="Wang B.B."/>
            <person name="Wang K."/>
            <person name="Wang M."/>
            <person name="Wang X."/>
            <person name="Warfsmann J."/>
            <person name="Weissenbach J."/>
            <person name="White D.D."/>
            <person name="White J.D."/>
            <person name="Wiley G.B."/>
            <person name="Wincker P."/>
            <person name="Xing Y."/>
            <person name="Yang L."/>
            <person name="Yao Z."/>
            <person name="Ying F."/>
            <person name="Zhai J."/>
            <person name="Zhou L."/>
            <person name="Zuber A."/>
            <person name="Denarie J."/>
            <person name="Dixon R.A."/>
            <person name="May G.D."/>
            <person name="Schwartz D.C."/>
            <person name="Rogers J."/>
            <person name="Quetier F."/>
            <person name="Town C.D."/>
            <person name="Roe B.A."/>
        </authorList>
    </citation>
    <scope>NUCLEOTIDE SEQUENCE [LARGE SCALE GENOMIC DNA]</scope>
    <source>
        <strain evidence="1">A17</strain>
        <strain evidence="3 4">cv. Jemalong A17</strain>
    </source>
</reference>
<reference evidence="2" key="4">
    <citation type="journal article" date="2018" name="Nat. Plants">
        <title>Whole-genome landscape of Medicago truncatula symbiotic genes.</title>
        <authorList>
            <person name="Pecrix Y."/>
            <person name="Gamas P."/>
            <person name="Carrere S."/>
        </authorList>
    </citation>
    <scope>NUCLEOTIDE SEQUENCE</scope>
    <source>
        <tissue evidence="2">Leaves</tissue>
    </source>
</reference>
<protein>
    <submittedName>
        <fullName evidence="1 3">Uncharacterized protein</fullName>
    </submittedName>
</protein>
<keyword evidence="4" id="KW-1185">Reference proteome</keyword>
<dbReference type="PaxDb" id="3880-AES83918"/>
<gene>
    <name evidence="1" type="ordered locus">MTR_3g436330</name>
    <name evidence="2" type="ORF">MtrunA17_Chr3g0094251</name>
</gene>
<evidence type="ECO:0000313" key="4">
    <source>
        <dbReference type="Proteomes" id="UP000002051"/>
    </source>
</evidence>
<dbReference type="EMBL" id="PSQE01000003">
    <property type="protein sequence ID" value="RHN66701.1"/>
    <property type="molecule type" value="Genomic_DNA"/>
</dbReference>
<dbReference type="HOGENOM" id="CLU_2625668_0_0_1"/>
<dbReference type="Gramene" id="rna14753">
    <property type="protein sequence ID" value="RHN66701.1"/>
    <property type="gene ID" value="gene14753"/>
</dbReference>
<proteinExistence type="predicted"/>
<sequence>MKEIDDTFDEGLVRLWWKHESGSLDEDVKPIRNDTDATLMSDYARDKNCDVEPKVNLGNAINVADVIGERKGKGVVAD</sequence>
<dbReference type="Proteomes" id="UP000002051">
    <property type="component" value="Chromosome 3"/>
</dbReference>
<evidence type="ECO:0000313" key="3">
    <source>
        <dbReference type="EnsemblPlants" id="KEH33356"/>
    </source>
</evidence>
<dbReference type="EMBL" id="CM001219">
    <property type="protein sequence ID" value="KEH33356.1"/>
    <property type="molecule type" value="Genomic_DNA"/>
</dbReference>
<reference evidence="1 4" key="2">
    <citation type="journal article" date="2014" name="BMC Genomics">
        <title>An improved genome release (version Mt4.0) for the model legume Medicago truncatula.</title>
        <authorList>
            <person name="Tang H."/>
            <person name="Krishnakumar V."/>
            <person name="Bidwell S."/>
            <person name="Rosen B."/>
            <person name="Chan A."/>
            <person name="Zhou S."/>
            <person name="Gentzbittel L."/>
            <person name="Childs K.L."/>
            <person name="Yandell M."/>
            <person name="Gundlach H."/>
            <person name="Mayer K.F."/>
            <person name="Schwartz D.C."/>
            <person name="Town C.D."/>
        </authorList>
    </citation>
    <scope>GENOME REANNOTATION</scope>
    <source>
        <strain evidence="1">A17</strain>
        <strain evidence="3 4">cv. Jemalong A17</strain>
    </source>
</reference>
<dbReference type="Proteomes" id="UP000265566">
    <property type="component" value="Chromosome 3"/>
</dbReference>
<dbReference type="AlphaFoldDB" id="G8A368"/>
<name>G8A368_MEDTR</name>
<organism evidence="3">
    <name type="scientific">Medicago truncatula</name>
    <name type="common">Barrel medic</name>
    <name type="synonym">Medicago tribuloides</name>
    <dbReference type="NCBI Taxonomy" id="3880"/>
    <lineage>
        <taxon>Eukaryota</taxon>
        <taxon>Viridiplantae</taxon>
        <taxon>Streptophyta</taxon>
        <taxon>Embryophyta</taxon>
        <taxon>Tracheophyta</taxon>
        <taxon>Spermatophyta</taxon>
        <taxon>Magnoliopsida</taxon>
        <taxon>eudicotyledons</taxon>
        <taxon>Gunneridae</taxon>
        <taxon>Pentapetalae</taxon>
        <taxon>rosids</taxon>
        <taxon>fabids</taxon>
        <taxon>Fabales</taxon>
        <taxon>Fabaceae</taxon>
        <taxon>Papilionoideae</taxon>
        <taxon>50 kb inversion clade</taxon>
        <taxon>NPAAA clade</taxon>
        <taxon>Hologalegina</taxon>
        <taxon>IRL clade</taxon>
        <taxon>Trifolieae</taxon>
        <taxon>Medicago</taxon>
    </lineage>
</organism>
<evidence type="ECO:0000313" key="1">
    <source>
        <dbReference type="EMBL" id="KEH33356.1"/>
    </source>
</evidence>
<reference evidence="3" key="3">
    <citation type="submission" date="2015-04" db="UniProtKB">
        <authorList>
            <consortium name="EnsemblPlants"/>
        </authorList>
    </citation>
    <scope>IDENTIFICATION</scope>
    <source>
        <strain evidence="3">cv. Jemalong A17</strain>
    </source>
</reference>
<accession>G8A368</accession>